<dbReference type="InterPro" id="IPR006094">
    <property type="entry name" value="Oxid_FAD_bind_N"/>
</dbReference>
<dbReference type="InterPro" id="IPR009051">
    <property type="entry name" value="Helical_ferredxn"/>
</dbReference>
<dbReference type="Gene3D" id="3.30.70.2740">
    <property type="match status" value="1"/>
</dbReference>
<dbReference type="GO" id="GO:0008720">
    <property type="term" value="F:D-lactate dehydrogenase (NAD+) activity"/>
    <property type="evidence" value="ECO:0007669"/>
    <property type="project" value="TreeGrafter"/>
</dbReference>
<dbReference type="GO" id="GO:0071949">
    <property type="term" value="F:FAD binding"/>
    <property type="evidence" value="ECO:0007669"/>
    <property type="project" value="InterPro"/>
</dbReference>
<evidence type="ECO:0000256" key="5">
    <source>
        <dbReference type="ARBA" id="ARBA00022946"/>
    </source>
</evidence>
<reference evidence="10 11" key="1">
    <citation type="submission" date="2020-04" db="EMBL/GenBank/DDBJ databases">
        <authorList>
            <person name="Klaysubun C."/>
            <person name="Duangmal K."/>
            <person name="Lipun K."/>
        </authorList>
    </citation>
    <scope>NUCLEOTIDE SEQUENCE [LARGE SCALE GENOMIC DNA]</scope>
    <source>
        <strain evidence="10 11">DSM 45300</strain>
    </source>
</reference>
<dbReference type="EMBL" id="JAAXKZ010000012">
    <property type="protein sequence ID" value="NMH91047.1"/>
    <property type="molecule type" value="Genomic_DNA"/>
</dbReference>
<dbReference type="Proteomes" id="UP000586918">
    <property type="component" value="Unassembled WGS sequence"/>
</dbReference>
<dbReference type="SUPFAM" id="SSF55103">
    <property type="entry name" value="FAD-linked oxidases, C-terminal domain"/>
    <property type="match status" value="1"/>
</dbReference>
<sequence>MPARGPSTIATESHGDVRVAGYRRSSLVAVREGKLVLSTKPDSESIPLPCAGDAARVRTRLIDRVALAHDASHYLLTPSAVVTARDAGHVGELMRACAARGTPLTFRSGGTSLSGQAVTSGVLVDTRRDFRGVEVRDEGRQVWVQPGATVRSANIRLAPYGRKLGPDPASEGACTLGGVIANNSSGMVCGTEANTYRTPAGMVAVLPSGTVVDTGAADADEALAAQEPALHAGLLRLRDRVRASPESVRRIRAQFSMKNTMGYGLNSFLDFDRPADLLAHLVVGSEGTLAFVAEAVFNTVPVKPHAATGLVVFDSLAAATDALPALVDSGAATLELLDAASLRVAAGDQVASAALRSLTVDRHAALLVEYQEMAPEELAARTLRAAPLLAGLPGLAGEALLSNDARARADLWHIRKGLYAAVAGARPRGTTALLEDVVVPVPRLSHTCTELIRLFAEHGYAGAVIFGHAKDGNIHFMLDETFEQPGGRTRYARFTDEMVDLVLGEEGSLKAEHGTGRVMAGHVRRQYGDELFDVMREIKRLFDPHGVLNPGVVLSEDPEAYLQDMKSVPQTDPEVDRCVECGFREPVCPSRDLTLTPRQRIVVRRGMAVARATGDHETLAALDADYRYDGVETCAADGMCRTACPVLIDTGSLVRRLRAEDRGPVVQRAGSLAAGHWSGVTRAAAIGLDAAGALPAAATTATRLGRRVLGSETVPEYRPGLPRGGHRRPAAADPAAPAAVFLPTCTGAMFGPEAGGEGSTAAFLSLCARAGVELAVPPDADRLCCGTPWSSKGLTKGKERMHELVRGSVSSLERGRGIPVVCDASSCTEGFRTTLGAGGVEVVDAVTFVRREVLPRLQVHRRWPSLALHPTCSSVQLGIDADLRAIADVVADVVVVPVAWGCCGFAGDRGLLHPELTASATAAEAAEVRAAAPAVLASCNRTCEIGMTRAVGRPYHHVLELLDAATTPGEPLPCAMWPAPEQPNRC</sequence>
<dbReference type="EC" id="1.1.2.4" evidence="7"/>
<dbReference type="InterPro" id="IPR016167">
    <property type="entry name" value="FAD-bd_PCMH_sub1"/>
</dbReference>
<dbReference type="PANTHER" id="PTHR11748:SF111">
    <property type="entry name" value="D-LACTATE DEHYDROGENASE, MITOCHONDRIAL-RELATED"/>
    <property type="match status" value="1"/>
</dbReference>
<protein>
    <recommendedName>
        <fullName evidence="7">D-lactate dehydrogenase (cytochrome)</fullName>
        <ecNumber evidence="7">1.1.2.4</ecNumber>
    </recommendedName>
</protein>
<evidence type="ECO:0000256" key="4">
    <source>
        <dbReference type="ARBA" id="ARBA00022827"/>
    </source>
</evidence>
<dbReference type="InterPro" id="IPR016166">
    <property type="entry name" value="FAD-bd_PCMH"/>
</dbReference>
<evidence type="ECO:0000313" key="10">
    <source>
        <dbReference type="EMBL" id="NMH91047.1"/>
    </source>
</evidence>
<dbReference type="Gene3D" id="3.30.465.10">
    <property type="match status" value="1"/>
</dbReference>
<dbReference type="Pfam" id="PF13183">
    <property type="entry name" value="Fer4_8"/>
    <property type="match status" value="1"/>
</dbReference>
<evidence type="ECO:0000256" key="2">
    <source>
        <dbReference type="ARBA" id="ARBA00008000"/>
    </source>
</evidence>
<dbReference type="PROSITE" id="PS51387">
    <property type="entry name" value="FAD_PCMH"/>
    <property type="match status" value="1"/>
</dbReference>
<dbReference type="Gene3D" id="1.10.45.10">
    <property type="entry name" value="Vanillyl-alcohol Oxidase, Chain A, domain 4"/>
    <property type="match status" value="1"/>
</dbReference>
<evidence type="ECO:0000259" key="9">
    <source>
        <dbReference type="PROSITE" id="PS51387"/>
    </source>
</evidence>
<dbReference type="InterPro" id="IPR016171">
    <property type="entry name" value="Vanillyl_alc_oxidase_C-sub2"/>
</dbReference>
<dbReference type="GO" id="GO:0004458">
    <property type="term" value="F:D-lactate dehydrogenase (cytochrome) activity"/>
    <property type="evidence" value="ECO:0007669"/>
    <property type="project" value="UniProtKB-EC"/>
</dbReference>
<evidence type="ECO:0000256" key="1">
    <source>
        <dbReference type="ARBA" id="ARBA00001974"/>
    </source>
</evidence>
<dbReference type="SUPFAM" id="SSF46548">
    <property type="entry name" value="alpha-helical ferredoxin"/>
    <property type="match status" value="1"/>
</dbReference>
<dbReference type="AlphaFoldDB" id="A0A848DEM8"/>
<feature type="domain" description="4Fe-4S ferredoxin-type" evidence="8">
    <location>
        <begin position="567"/>
        <end position="598"/>
    </location>
</feature>
<feature type="domain" description="FAD-binding PCMH-type" evidence="9">
    <location>
        <begin position="74"/>
        <end position="302"/>
    </location>
</feature>
<organism evidence="10 11">
    <name type="scientific">Pseudonocardia bannensis</name>
    <dbReference type="NCBI Taxonomy" id="630973"/>
    <lineage>
        <taxon>Bacteria</taxon>
        <taxon>Bacillati</taxon>
        <taxon>Actinomycetota</taxon>
        <taxon>Actinomycetes</taxon>
        <taxon>Pseudonocardiales</taxon>
        <taxon>Pseudonocardiaceae</taxon>
        <taxon>Pseudonocardia</taxon>
    </lineage>
</organism>
<dbReference type="Pfam" id="PF02754">
    <property type="entry name" value="CCG"/>
    <property type="match status" value="1"/>
</dbReference>
<dbReference type="InterPro" id="IPR016169">
    <property type="entry name" value="FAD-bd_PCMH_sub2"/>
</dbReference>
<comment type="similarity">
    <text evidence="2">Belongs to the FAD-binding oxidoreductase/transferase type 4 family.</text>
</comment>
<keyword evidence="11" id="KW-1185">Reference proteome</keyword>
<dbReference type="SUPFAM" id="SSF56176">
    <property type="entry name" value="FAD-binding/transporter-associated domain-like"/>
    <property type="match status" value="1"/>
</dbReference>
<evidence type="ECO:0000256" key="6">
    <source>
        <dbReference type="ARBA" id="ARBA00023002"/>
    </source>
</evidence>
<dbReference type="Gene3D" id="3.30.43.10">
    <property type="entry name" value="Uridine Diphospho-n-acetylenolpyruvylglucosamine Reductase, domain 2"/>
    <property type="match status" value="1"/>
</dbReference>
<comment type="cofactor">
    <cofactor evidence="1">
        <name>FAD</name>
        <dbReference type="ChEBI" id="CHEBI:57692"/>
    </cofactor>
</comment>
<evidence type="ECO:0000313" key="11">
    <source>
        <dbReference type="Proteomes" id="UP000586918"/>
    </source>
</evidence>
<proteinExistence type="inferred from homology"/>
<keyword evidence="4" id="KW-0274">FAD</keyword>
<dbReference type="GO" id="GO:0051536">
    <property type="term" value="F:iron-sulfur cluster binding"/>
    <property type="evidence" value="ECO:0007669"/>
    <property type="project" value="InterPro"/>
</dbReference>
<keyword evidence="5" id="KW-0809">Transit peptide</keyword>
<keyword evidence="6" id="KW-0560">Oxidoreductase</keyword>
<dbReference type="Gene3D" id="1.10.1060.10">
    <property type="entry name" value="Alpha-helical ferredoxin"/>
    <property type="match status" value="1"/>
</dbReference>
<dbReference type="InterPro" id="IPR036318">
    <property type="entry name" value="FAD-bd_PCMH-like_sf"/>
</dbReference>
<dbReference type="PANTHER" id="PTHR11748">
    <property type="entry name" value="D-LACTATE DEHYDROGENASE"/>
    <property type="match status" value="1"/>
</dbReference>
<dbReference type="InterPro" id="IPR016164">
    <property type="entry name" value="FAD-linked_Oxase-like_C"/>
</dbReference>
<evidence type="ECO:0000256" key="7">
    <source>
        <dbReference type="ARBA" id="ARBA00038897"/>
    </source>
</evidence>
<accession>A0A848DEM8</accession>
<dbReference type="InterPro" id="IPR004017">
    <property type="entry name" value="Cys_rich_dom"/>
</dbReference>
<dbReference type="InterPro" id="IPR017896">
    <property type="entry name" value="4Fe4S_Fe-S-bd"/>
</dbReference>
<evidence type="ECO:0000256" key="3">
    <source>
        <dbReference type="ARBA" id="ARBA00022630"/>
    </source>
</evidence>
<comment type="caution">
    <text evidence="10">The sequence shown here is derived from an EMBL/GenBank/DDBJ whole genome shotgun (WGS) entry which is preliminary data.</text>
</comment>
<dbReference type="PROSITE" id="PS51379">
    <property type="entry name" value="4FE4S_FER_2"/>
    <property type="match status" value="1"/>
</dbReference>
<dbReference type="InterPro" id="IPR004113">
    <property type="entry name" value="FAD-bd_oxidored_4_C"/>
</dbReference>
<keyword evidence="3" id="KW-0285">Flavoprotein</keyword>
<name>A0A848DEM8_9PSEU</name>
<dbReference type="GO" id="GO:1903457">
    <property type="term" value="P:lactate catabolic process"/>
    <property type="evidence" value="ECO:0007669"/>
    <property type="project" value="TreeGrafter"/>
</dbReference>
<dbReference type="Pfam" id="PF02913">
    <property type="entry name" value="FAD-oxidase_C"/>
    <property type="match status" value="1"/>
</dbReference>
<dbReference type="Pfam" id="PF01565">
    <property type="entry name" value="FAD_binding_4"/>
    <property type="match status" value="1"/>
</dbReference>
<evidence type="ECO:0000259" key="8">
    <source>
        <dbReference type="PROSITE" id="PS51379"/>
    </source>
</evidence>
<gene>
    <name evidence="10" type="ORF">HF519_05465</name>
</gene>